<dbReference type="GO" id="GO:0016811">
    <property type="term" value="F:hydrolase activity, acting on carbon-nitrogen (but not peptide) bonds, in linear amides"/>
    <property type="evidence" value="ECO:0007669"/>
    <property type="project" value="TreeGrafter"/>
</dbReference>
<dbReference type="PANTHER" id="PTHR12993:SF11">
    <property type="entry name" value="N-ACETYLGLUCOSAMINYL-PHOSPHATIDYLINOSITOL DE-N-ACETYLASE"/>
    <property type="match status" value="1"/>
</dbReference>
<dbReference type="STRING" id="1555112.LIP_0246"/>
<dbReference type="SUPFAM" id="SSF102588">
    <property type="entry name" value="LmbE-like"/>
    <property type="match status" value="1"/>
</dbReference>
<dbReference type="EMBL" id="AP014924">
    <property type="protein sequence ID" value="BAS26103.1"/>
    <property type="molecule type" value="Genomic_DNA"/>
</dbReference>
<dbReference type="Pfam" id="PF02585">
    <property type="entry name" value="PIG-L"/>
    <property type="match status" value="1"/>
</dbReference>
<dbReference type="AlphaFoldDB" id="A0A0K2SG71"/>
<keyword evidence="2" id="KW-1185">Reference proteome</keyword>
<sequence length="259" mass="28062">MLPVPDLLKARRILCVQPHPDDVEVGAGGTIARLTSSGATVAYVTVTDGGLGSLNPRDPRREVALRRRREQEEAARILGVSELRWLDFPDGGAYSEDEVRGRLLAEIARFQPETVLTVDPWLPYEAHPDHRKTGFAAVGAALLSTFPGAAAARSGAEGPAKEPAPVAQGNPAAQAVTSVALCITASPNTFIDVTTTWERKMEAIRAHASQFPEVSWPFFESYFSAKAAEYGRQVEAERAEAFKVLAPVHLHVNPDAMWI</sequence>
<dbReference type="PATRIC" id="fig|1555112.3.peg.257"/>
<reference evidence="2" key="1">
    <citation type="submission" date="2015-07" db="EMBL/GenBank/DDBJ databases">
        <title>Complete genome sequence and phylogenetic analysis of Limnochorda pilosa.</title>
        <authorList>
            <person name="Watanabe M."/>
            <person name="Kojima H."/>
            <person name="Fukui M."/>
        </authorList>
    </citation>
    <scope>NUCLEOTIDE SEQUENCE [LARGE SCALE GENOMIC DNA]</scope>
    <source>
        <strain evidence="2">HC45</strain>
    </source>
</reference>
<dbReference type="KEGG" id="lpil:LIP_0246"/>
<dbReference type="Proteomes" id="UP000065807">
    <property type="component" value="Chromosome"/>
</dbReference>
<accession>A0A0K2SG71</accession>
<evidence type="ECO:0000313" key="2">
    <source>
        <dbReference type="Proteomes" id="UP000065807"/>
    </source>
</evidence>
<dbReference type="PANTHER" id="PTHR12993">
    <property type="entry name" value="N-ACETYLGLUCOSAMINYL-PHOSPHATIDYLINOSITOL DE-N-ACETYLASE-RELATED"/>
    <property type="match status" value="1"/>
</dbReference>
<dbReference type="Gene3D" id="3.40.50.10320">
    <property type="entry name" value="LmbE-like"/>
    <property type="match status" value="1"/>
</dbReference>
<dbReference type="InterPro" id="IPR003737">
    <property type="entry name" value="GlcNAc_PI_deacetylase-related"/>
</dbReference>
<dbReference type="InterPro" id="IPR024078">
    <property type="entry name" value="LmbE-like_dom_sf"/>
</dbReference>
<protein>
    <submittedName>
        <fullName evidence="1">LmbE family protein</fullName>
    </submittedName>
</protein>
<evidence type="ECO:0000313" key="1">
    <source>
        <dbReference type="EMBL" id="BAS26103.1"/>
    </source>
</evidence>
<reference evidence="2" key="2">
    <citation type="journal article" date="2016" name="Int. J. Syst. Evol. Microbiol.">
        <title>Complete genome sequence and cell structure of Limnochorda pilosa, a Gram-negative spore-former within the phylum Firmicutes.</title>
        <authorList>
            <person name="Watanabe M."/>
            <person name="Kojima H."/>
            <person name="Fukui M."/>
        </authorList>
    </citation>
    <scope>NUCLEOTIDE SEQUENCE [LARGE SCALE GENOMIC DNA]</scope>
    <source>
        <strain evidence="2">HC45</strain>
    </source>
</reference>
<proteinExistence type="predicted"/>
<organism evidence="1 2">
    <name type="scientific">Limnochorda pilosa</name>
    <dbReference type="NCBI Taxonomy" id="1555112"/>
    <lineage>
        <taxon>Bacteria</taxon>
        <taxon>Bacillati</taxon>
        <taxon>Bacillota</taxon>
        <taxon>Limnochordia</taxon>
        <taxon>Limnochordales</taxon>
        <taxon>Limnochordaceae</taxon>
        <taxon>Limnochorda</taxon>
    </lineage>
</organism>
<gene>
    <name evidence="1" type="ORF">LIP_0246</name>
</gene>
<name>A0A0K2SG71_LIMPI</name>